<dbReference type="InterPro" id="IPR011642">
    <property type="entry name" value="Gate_dom"/>
</dbReference>
<keyword evidence="3" id="KW-1003">Cell membrane</keyword>
<dbReference type="Proteomes" id="UP001497453">
    <property type="component" value="Chromosome 4"/>
</dbReference>
<dbReference type="PANTHER" id="PTHR10590:SF4">
    <property type="entry name" value="SOLUTE CARRIER FAMILY 28 MEMBER 3"/>
    <property type="match status" value="1"/>
</dbReference>
<evidence type="ECO:0000259" key="11">
    <source>
        <dbReference type="Pfam" id="PF07670"/>
    </source>
</evidence>
<feature type="transmembrane region" description="Helical" evidence="8">
    <location>
        <begin position="171"/>
        <end position="188"/>
    </location>
</feature>
<evidence type="ECO:0000256" key="2">
    <source>
        <dbReference type="ARBA" id="ARBA00009033"/>
    </source>
</evidence>
<dbReference type="Pfam" id="PF01773">
    <property type="entry name" value="Nucleos_tra2_N"/>
    <property type="match status" value="1"/>
</dbReference>
<keyword evidence="13" id="KW-1185">Reference proteome</keyword>
<feature type="transmembrane region" description="Helical" evidence="8">
    <location>
        <begin position="518"/>
        <end position="542"/>
    </location>
</feature>
<evidence type="ECO:0008006" key="14">
    <source>
        <dbReference type="Google" id="ProtNLM"/>
    </source>
</evidence>
<evidence type="ECO:0000256" key="3">
    <source>
        <dbReference type="ARBA" id="ARBA00022475"/>
    </source>
</evidence>
<organism evidence="12 13">
    <name type="scientific">Somion occarium</name>
    <dbReference type="NCBI Taxonomy" id="3059160"/>
    <lineage>
        <taxon>Eukaryota</taxon>
        <taxon>Fungi</taxon>
        <taxon>Dikarya</taxon>
        <taxon>Basidiomycota</taxon>
        <taxon>Agaricomycotina</taxon>
        <taxon>Agaricomycetes</taxon>
        <taxon>Polyporales</taxon>
        <taxon>Cerrenaceae</taxon>
        <taxon>Somion</taxon>
    </lineage>
</organism>
<feature type="transmembrane region" description="Helical" evidence="8">
    <location>
        <begin position="139"/>
        <end position="159"/>
    </location>
</feature>
<evidence type="ECO:0000313" key="12">
    <source>
        <dbReference type="EMBL" id="CAL1708199.1"/>
    </source>
</evidence>
<feature type="compositionally biased region" description="Polar residues" evidence="7">
    <location>
        <begin position="20"/>
        <end position="29"/>
    </location>
</feature>
<evidence type="ECO:0000259" key="10">
    <source>
        <dbReference type="Pfam" id="PF07662"/>
    </source>
</evidence>
<proteinExistence type="inferred from homology"/>
<accession>A0ABP1DLX5</accession>
<feature type="transmembrane region" description="Helical" evidence="8">
    <location>
        <begin position="289"/>
        <end position="311"/>
    </location>
</feature>
<reference evidence="13" key="1">
    <citation type="submission" date="2024-04" db="EMBL/GenBank/DDBJ databases">
        <authorList>
            <person name="Shaw F."/>
            <person name="Minotto A."/>
        </authorList>
    </citation>
    <scope>NUCLEOTIDE SEQUENCE [LARGE SCALE GENOMIC DNA]</scope>
</reference>
<dbReference type="InterPro" id="IPR002668">
    <property type="entry name" value="CNT_N_dom"/>
</dbReference>
<keyword evidence="5 8" id="KW-1133">Transmembrane helix</keyword>
<feature type="transmembrane region" description="Helical" evidence="8">
    <location>
        <begin position="92"/>
        <end position="111"/>
    </location>
</feature>
<evidence type="ECO:0000256" key="1">
    <source>
        <dbReference type="ARBA" id="ARBA00004651"/>
    </source>
</evidence>
<evidence type="ECO:0000256" key="4">
    <source>
        <dbReference type="ARBA" id="ARBA00022692"/>
    </source>
</evidence>
<comment type="subcellular location">
    <subcellularLocation>
        <location evidence="1">Cell membrane</location>
        <topology evidence="1">Multi-pass membrane protein</topology>
    </subcellularLocation>
</comment>
<sequence length="576" mass="62965">MYSSAETAPEVDIIERKTSRTTGSSITNEKTIDPEVQESKELANDDIEVEEARSKREAFYRKYRPLILGGIAAVILGWWISATVLKATRHRWIVQTVWAWFFIIVIAFRFIPNSVVTRPVGAVWVPLVQKPFLSLPRMVRLGMGWLALLGIVFGSAFGFPLTGNTNYGDRAISVLGLFVFQTGFWLSSRRRSQIPWPTVMVGLFMQQAIAMFVLKSGAGFSIFKWIALLASDFLAQALKGAEFFFDPDVIDRHWFFVNTLSSIIFFIAFVQMMYYLGVMQWLIKGFAWFFFKVMNVSGAEAVVAAASPFIGQGESACLVRPYVDLMTESELHLTMTSGFSTIAGSVLGAYISMGVPAQNLVTASVMSIPASIAISKLRMPETDEPVTRGQVTVDRGSESEKNRPANALHAFSQGALFGLIVAGQILTNVLTVVSLVATINGLLTWIGHGFGINALTLELILGYIFYPVTFFIGVPRNEILTVSQLLATKLVQNEFVGYRTLMAIMGSDNPLSFRGYTIASYALCGFANLGSLGIQIGVLSALAPSRAKIIAKIATSAMICGFISTLQAAGIAGMLV</sequence>
<dbReference type="Pfam" id="PF07662">
    <property type="entry name" value="Nucleos_tra2_C"/>
    <property type="match status" value="1"/>
</dbReference>
<feature type="transmembrane region" description="Helical" evidence="8">
    <location>
        <begin position="63"/>
        <end position="80"/>
    </location>
</feature>
<evidence type="ECO:0000256" key="6">
    <source>
        <dbReference type="ARBA" id="ARBA00023136"/>
    </source>
</evidence>
<feature type="transmembrane region" description="Helical" evidence="8">
    <location>
        <begin position="254"/>
        <end position="277"/>
    </location>
</feature>
<feature type="domain" description="Concentrative nucleoside transporter C-terminal" evidence="10">
    <location>
        <begin position="360"/>
        <end position="573"/>
    </location>
</feature>
<keyword evidence="4 8" id="KW-0812">Transmembrane</keyword>
<evidence type="ECO:0000259" key="9">
    <source>
        <dbReference type="Pfam" id="PF01773"/>
    </source>
</evidence>
<feature type="domain" description="Concentrative nucleoside transporter N-terminal" evidence="9">
    <location>
        <begin position="175"/>
        <end position="246"/>
    </location>
</feature>
<dbReference type="InterPro" id="IPR008276">
    <property type="entry name" value="C_nuclsd_transpt"/>
</dbReference>
<feature type="transmembrane region" description="Helical" evidence="8">
    <location>
        <begin position="455"/>
        <end position="474"/>
    </location>
</feature>
<protein>
    <recommendedName>
        <fullName evidence="14">Sodium/nucleoside cotransporter</fullName>
    </recommendedName>
</protein>
<feature type="transmembrane region" description="Helical" evidence="8">
    <location>
        <begin position="416"/>
        <end position="443"/>
    </location>
</feature>
<feature type="transmembrane region" description="Helical" evidence="8">
    <location>
        <begin position="209"/>
        <end position="234"/>
    </location>
</feature>
<feature type="domain" description="Nucleoside transporter/FeoB GTPase Gate" evidence="11">
    <location>
        <begin position="257"/>
        <end position="354"/>
    </location>
</feature>
<name>A0ABP1DLX5_9APHY</name>
<feature type="transmembrane region" description="Helical" evidence="8">
    <location>
        <begin position="554"/>
        <end position="575"/>
    </location>
</feature>
<dbReference type="Pfam" id="PF07670">
    <property type="entry name" value="Gate"/>
    <property type="match status" value="1"/>
</dbReference>
<feature type="region of interest" description="Disordered" evidence="7">
    <location>
        <begin position="1"/>
        <end position="37"/>
    </location>
</feature>
<keyword evidence="6 8" id="KW-0472">Membrane</keyword>
<evidence type="ECO:0000256" key="7">
    <source>
        <dbReference type="SAM" id="MobiDB-lite"/>
    </source>
</evidence>
<gene>
    <name evidence="12" type="ORF">GFSPODELE1_LOCUS6739</name>
</gene>
<dbReference type="EMBL" id="OZ037947">
    <property type="protein sequence ID" value="CAL1708199.1"/>
    <property type="molecule type" value="Genomic_DNA"/>
</dbReference>
<evidence type="ECO:0000256" key="5">
    <source>
        <dbReference type="ARBA" id="ARBA00022989"/>
    </source>
</evidence>
<evidence type="ECO:0000256" key="8">
    <source>
        <dbReference type="SAM" id="Phobius"/>
    </source>
</evidence>
<dbReference type="InterPro" id="IPR011657">
    <property type="entry name" value="CNT_C_dom"/>
</dbReference>
<feature type="transmembrane region" description="Helical" evidence="8">
    <location>
        <begin position="331"/>
        <end position="353"/>
    </location>
</feature>
<evidence type="ECO:0000313" key="13">
    <source>
        <dbReference type="Proteomes" id="UP001497453"/>
    </source>
</evidence>
<comment type="similarity">
    <text evidence="2">Belongs to the concentrative nucleoside transporter (CNT) (TC 2.A.41) family.</text>
</comment>
<dbReference type="PANTHER" id="PTHR10590">
    <property type="entry name" value="SODIUM/NUCLEOSIDE COTRANSPORTER"/>
    <property type="match status" value="1"/>
</dbReference>